<evidence type="ECO:0000313" key="11">
    <source>
        <dbReference type="Proteomes" id="UP001652662"/>
    </source>
</evidence>
<dbReference type="InterPro" id="IPR008400">
    <property type="entry name" value="Anthrax_toxin_rcpt_extracel"/>
</dbReference>
<comment type="similarity">
    <text evidence="2">Belongs to the ATR family.</text>
</comment>
<evidence type="ECO:0000256" key="2">
    <source>
        <dbReference type="ARBA" id="ARBA00008095"/>
    </source>
</evidence>
<keyword evidence="4" id="KW-0479">Metal-binding</keyword>
<evidence type="ECO:0000313" key="12">
    <source>
        <dbReference type="RefSeq" id="XP_070472282.1"/>
    </source>
</evidence>
<sequence length="581" mass="64005">MGSRGPRVPGPVLFLLLLLLPPPPLQSTESFPSRVPGNRDFHRKAGRRRRDVNEWKTCNGVFDIYFILDAPKLRMSFITYSTEGHTLMNLTSDRNEIHDGLDRLKNVVPSGDRNLQEGFKKANEQIQQVHSKDQKAASLIIALTAGPLQQKTVQDAKNEAKKAQKMGTLIYGVGVKDYEASQLSNVAGSKNQIYEARKGFKSLRDIIGWLVVNSCAEVIPGGSYYVCVGESYEVTFHLSSSADINKDEVICRYKLGYSEPFYKNATSVQRGSVVCPGHVFKRGGQEVSIQSSQDNGTFYEKPMTLVSITCPDATTVPKETSIPTTVTQKATVLTTVTQKKTTVTTTVTPEAPVPTVVTQKETSVPTTVTQKATPVPTVVTQKETPVPTVVTQKETPVPTTVTQKETSVPTVAPPGLSPDNPLFFPVLVPAVLIIPVLICCIWYCRRTVKEPPPVQKAEKEPETCPTVIVPWCGCQQDRIRWMEGKLDTLCNFVQSCNQVPLMWRDKGRCINFTLVKPPCVQMPCGSNICLRPSQESFPLNSCCSRGQPLRAICSRPASRMLPLIPPHAQALCRTTLSLPPP</sequence>
<evidence type="ECO:0000256" key="5">
    <source>
        <dbReference type="ARBA" id="ARBA00022729"/>
    </source>
</evidence>
<evidence type="ECO:0000256" key="8">
    <source>
        <dbReference type="SAM" id="Phobius"/>
    </source>
</evidence>
<keyword evidence="5 9" id="KW-0732">Signal</keyword>
<keyword evidence="7 8" id="KW-0472">Membrane</keyword>
<dbReference type="PROSITE" id="PS50234">
    <property type="entry name" value="VWFA"/>
    <property type="match status" value="1"/>
</dbReference>
<gene>
    <name evidence="12" type="primary">LOC103557660</name>
</gene>
<evidence type="ECO:0000256" key="4">
    <source>
        <dbReference type="ARBA" id="ARBA00022723"/>
    </source>
</evidence>
<feature type="transmembrane region" description="Helical" evidence="8">
    <location>
        <begin position="422"/>
        <end position="444"/>
    </location>
</feature>
<reference evidence="11" key="1">
    <citation type="submission" date="2025-05" db="UniProtKB">
        <authorList>
            <consortium name="RefSeq"/>
        </authorList>
    </citation>
    <scope>NUCLEOTIDE SEQUENCE [LARGE SCALE GENOMIC DNA]</scope>
</reference>
<dbReference type="Gene3D" id="3.40.50.410">
    <property type="entry name" value="von Willebrand factor, type A domain"/>
    <property type="match status" value="1"/>
</dbReference>
<keyword evidence="6 8" id="KW-1133">Transmembrane helix</keyword>
<feature type="domain" description="VWFA" evidence="10">
    <location>
        <begin position="72"/>
        <end position="210"/>
    </location>
</feature>
<comment type="subcellular location">
    <subcellularLocation>
        <location evidence="1">Membrane</location>
        <topology evidence="1">Single-pass type I membrane protein</topology>
    </subcellularLocation>
</comment>
<feature type="signal peptide" evidence="9">
    <location>
        <begin position="1"/>
        <end position="27"/>
    </location>
</feature>
<protein>
    <submittedName>
        <fullName evidence="12">Anthrax toxin receptor-like isoform X2</fullName>
    </submittedName>
</protein>
<dbReference type="GeneID" id="103557660"/>
<dbReference type="Proteomes" id="UP001652662">
    <property type="component" value="Chromosome 1"/>
</dbReference>
<dbReference type="PANTHER" id="PTHR16059:SF16">
    <property type="entry name" value="ANTHRAX TOXIN RECEPTOR-LIKE"/>
    <property type="match status" value="1"/>
</dbReference>
<proteinExistence type="inferred from homology"/>
<keyword evidence="11" id="KW-1185">Reference proteome</keyword>
<evidence type="ECO:0000256" key="6">
    <source>
        <dbReference type="ARBA" id="ARBA00022989"/>
    </source>
</evidence>
<feature type="chain" id="PRO_5045469864" evidence="9">
    <location>
        <begin position="28"/>
        <end position="581"/>
    </location>
</feature>
<dbReference type="InterPro" id="IPR036465">
    <property type="entry name" value="vWFA_dom_sf"/>
</dbReference>
<evidence type="ECO:0000259" key="10">
    <source>
        <dbReference type="PROSITE" id="PS50234"/>
    </source>
</evidence>
<evidence type="ECO:0000256" key="9">
    <source>
        <dbReference type="SAM" id="SignalP"/>
    </source>
</evidence>
<organism evidence="11 12">
    <name type="scientific">Equus przewalskii</name>
    <name type="common">Przewalski's horse</name>
    <name type="synonym">Equus caballus przewalskii</name>
    <dbReference type="NCBI Taxonomy" id="9798"/>
    <lineage>
        <taxon>Eukaryota</taxon>
        <taxon>Metazoa</taxon>
        <taxon>Chordata</taxon>
        <taxon>Craniata</taxon>
        <taxon>Vertebrata</taxon>
        <taxon>Euteleostomi</taxon>
        <taxon>Mammalia</taxon>
        <taxon>Eutheria</taxon>
        <taxon>Laurasiatheria</taxon>
        <taxon>Perissodactyla</taxon>
        <taxon>Equidae</taxon>
        <taxon>Equus</taxon>
    </lineage>
</organism>
<accession>A0ABM4P509</accession>
<dbReference type="PANTHER" id="PTHR16059">
    <property type="entry name" value="ANTHRAX TOXIN RECEPTOR"/>
    <property type="match status" value="1"/>
</dbReference>
<dbReference type="SUPFAM" id="SSF53300">
    <property type="entry name" value="vWA-like"/>
    <property type="match status" value="1"/>
</dbReference>
<dbReference type="RefSeq" id="XP_070472282.1">
    <property type="nucleotide sequence ID" value="XM_070616181.1"/>
</dbReference>
<evidence type="ECO:0000256" key="3">
    <source>
        <dbReference type="ARBA" id="ARBA00022692"/>
    </source>
</evidence>
<dbReference type="InterPro" id="IPR002035">
    <property type="entry name" value="VWF_A"/>
</dbReference>
<reference evidence="12" key="2">
    <citation type="submission" date="2025-08" db="UniProtKB">
        <authorList>
            <consortium name="RefSeq"/>
        </authorList>
    </citation>
    <scope>IDENTIFICATION</scope>
    <source>
        <tissue evidence="12">Blood</tissue>
    </source>
</reference>
<keyword evidence="3 8" id="KW-0812">Transmembrane</keyword>
<evidence type="ECO:0000256" key="7">
    <source>
        <dbReference type="ARBA" id="ARBA00023136"/>
    </source>
</evidence>
<evidence type="ECO:0000256" key="1">
    <source>
        <dbReference type="ARBA" id="ARBA00004479"/>
    </source>
</evidence>
<dbReference type="Pfam" id="PF05587">
    <property type="entry name" value="Anth_Ig"/>
    <property type="match status" value="1"/>
</dbReference>
<name>A0ABM4P509_EQUPR</name>
<dbReference type="Pfam" id="PF00092">
    <property type="entry name" value="VWA"/>
    <property type="match status" value="1"/>
</dbReference>